<keyword evidence="1" id="KW-1133">Transmembrane helix</keyword>
<name>A0A4W2ETA6_BOBOX</name>
<reference evidence="3 4" key="1">
    <citation type="submission" date="2018-11" db="EMBL/GenBank/DDBJ databases">
        <title>Haplotype-resolved cattle genomes.</title>
        <authorList>
            <person name="Low W.Y."/>
            <person name="Tearle R."/>
            <person name="Bickhart D.M."/>
            <person name="Rosen B.D."/>
            <person name="Koren S."/>
            <person name="Rhie A."/>
            <person name="Hiendleder S."/>
            <person name="Phillippy A.M."/>
            <person name="Smith T.P.L."/>
            <person name="Williams J.L."/>
        </authorList>
    </citation>
    <scope>NUCLEOTIDE SEQUENCE [LARGE SCALE GENOMIC DNA]</scope>
</reference>
<sequence>MASLGQVIFWSIISIIIILAGAIVFIIGFGISEVTVWLLMMKDLCRCSKASLGTDPCFLNCRKTLHHSHHSHLSWEHRGRWHPELHF</sequence>
<reference evidence="2" key="2">
    <citation type="submission" date="2025-05" db="UniProtKB">
        <authorList>
            <consortium name="Ensembl"/>
        </authorList>
    </citation>
    <scope>IDENTIFICATION</scope>
</reference>
<evidence type="ECO:0000256" key="1">
    <source>
        <dbReference type="SAM" id="Phobius"/>
    </source>
</evidence>
<keyword evidence="1" id="KW-0472">Membrane</keyword>
<dbReference type="Proteomes" id="UP000314981">
    <property type="component" value="Chromosome 3"/>
</dbReference>
<accession>A0A4W2ETA6</accession>
<feature type="transmembrane region" description="Helical" evidence="1">
    <location>
        <begin position="12"/>
        <end position="39"/>
    </location>
</feature>
<evidence type="ECO:0000313" key="4">
    <source>
        <dbReference type="Proteomes" id="UP000429181"/>
    </source>
</evidence>
<dbReference type="Ensembl" id="ENSBIXT00000035402.1">
    <property type="protein sequence ID" value="ENSBIXP00000040160.1"/>
    <property type="gene ID" value="ENSBIXG00000008069.1"/>
</dbReference>
<keyword evidence="3" id="KW-1185">Reference proteome</keyword>
<dbReference type="Proteomes" id="UP000429181">
    <property type="component" value="Chromosome 3"/>
</dbReference>
<protein>
    <submittedName>
        <fullName evidence="2">V-set domain containing T cell activation inhibitor 1</fullName>
    </submittedName>
</protein>
<dbReference type="AlphaFoldDB" id="A0A4W2ETA6"/>
<evidence type="ECO:0000313" key="2">
    <source>
        <dbReference type="Ensembl" id="ENSBIXP00000040160.1"/>
    </source>
</evidence>
<dbReference type="Ensembl" id="ENSBIXT00005029476.1">
    <property type="protein sequence ID" value="ENSBIXP00005017555.1"/>
    <property type="gene ID" value="ENSBIXG00005003569.1"/>
</dbReference>
<evidence type="ECO:0000313" key="3">
    <source>
        <dbReference type="Proteomes" id="UP000314981"/>
    </source>
</evidence>
<keyword evidence="1" id="KW-0812">Transmembrane</keyword>
<dbReference type="GeneTree" id="ENSGT00940000157300"/>
<proteinExistence type="predicted"/>
<organism evidence="2 3">
    <name type="scientific">Bos indicus x Bos taurus</name>
    <name type="common">Hybrid cattle</name>
    <dbReference type="NCBI Taxonomy" id="30522"/>
    <lineage>
        <taxon>Eukaryota</taxon>
        <taxon>Metazoa</taxon>
        <taxon>Chordata</taxon>
        <taxon>Craniata</taxon>
        <taxon>Vertebrata</taxon>
        <taxon>Euteleostomi</taxon>
        <taxon>Mammalia</taxon>
        <taxon>Eutheria</taxon>
        <taxon>Laurasiatheria</taxon>
        <taxon>Artiodactyla</taxon>
        <taxon>Ruminantia</taxon>
        <taxon>Pecora</taxon>
        <taxon>Bovidae</taxon>
        <taxon>Bovinae</taxon>
        <taxon>Bos</taxon>
    </lineage>
</organism>
<gene>
    <name evidence="2" type="primary">VTCN1</name>
</gene>